<dbReference type="EMBL" id="JABEZY010000002">
    <property type="protein sequence ID" value="MBA0734686.1"/>
    <property type="molecule type" value="Genomic_DNA"/>
</dbReference>
<protein>
    <submittedName>
        <fullName evidence="2">Uncharacterized protein</fullName>
    </submittedName>
</protein>
<accession>A0A7J9BEH7</accession>
<feature type="non-terminal residue" evidence="2">
    <location>
        <position position="116"/>
    </location>
</feature>
<evidence type="ECO:0000256" key="1">
    <source>
        <dbReference type="SAM" id="MobiDB-lite"/>
    </source>
</evidence>
<sequence>MEEGLNFNVSNAGYKDSLMALKIQAKKIKVARLNLKYDDDLGLQSVGQVAKELAFGQFKKAGPREESSDPLLIGSGSNKGHSNKSDEIPLETHEQFAEINLSGTILGLNNYGDPSR</sequence>
<comment type="caution">
    <text evidence="2">The sequence shown here is derived from an EMBL/GenBank/DDBJ whole genome shotgun (WGS) entry which is preliminary data.</text>
</comment>
<name>A0A7J9BEH7_GOSGO</name>
<evidence type="ECO:0000313" key="3">
    <source>
        <dbReference type="Proteomes" id="UP000593579"/>
    </source>
</evidence>
<evidence type="ECO:0000313" key="2">
    <source>
        <dbReference type="EMBL" id="MBA0734686.1"/>
    </source>
</evidence>
<organism evidence="2 3">
    <name type="scientific">Gossypium gossypioides</name>
    <name type="common">Mexican cotton</name>
    <name type="synonym">Selera gossypioides</name>
    <dbReference type="NCBI Taxonomy" id="34282"/>
    <lineage>
        <taxon>Eukaryota</taxon>
        <taxon>Viridiplantae</taxon>
        <taxon>Streptophyta</taxon>
        <taxon>Embryophyta</taxon>
        <taxon>Tracheophyta</taxon>
        <taxon>Spermatophyta</taxon>
        <taxon>Magnoliopsida</taxon>
        <taxon>eudicotyledons</taxon>
        <taxon>Gunneridae</taxon>
        <taxon>Pentapetalae</taxon>
        <taxon>rosids</taxon>
        <taxon>malvids</taxon>
        <taxon>Malvales</taxon>
        <taxon>Malvaceae</taxon>
        <taxon>Malvoideae</taxon>
        <taxon>Gossypium</taxon>
    </lineage>
</organism>
<reference evidence="2 3" key="1">
    <citation type="journal article" date="2019" name="Genome Biol. Evol.">
        <title>Insights into the evolution of the New World diploid cottons (Gossypium, subgenus Houzingenia) based on genome sequencing.</title>
        <authorList>
            <person name="Grover C.E."/>
            <person name="Arick M.A. 2nd"/>
            <person name="Thrash A."/>
            <person name="Conover J.L."/>
            <person name="Sanders W.S."/>
            <person name="Peterson D.G."/>
            <person name="Frelichowski J.E."/>
            <person name="Scheffler J.A."/>
            <person name="Scheffler B.E."/>
            <person name="Wendel J.F."/>
        </authorList>
    </citation>
    <scope>NUCLEOTIDE SEQUENCE [LARGE SCALE GENOMIC DNA]</scope>
    <source>
        <strain evidence="2">5</strain>
        <tissue evidence="2">Leaf</tissue>
    </source>
</reference>
<keyword evidence="3" id="KW-1185">Reference proteome</keyword>
<proteinExistence type="predicted"/>
<feature type="compositionally biased region" description="Basic and acidic residues" evidence="1">
    <location>
        <begin position="83"/>
        <end position="93"/>
    </location>
</feature>
<dbReference type="Proteomes" id="UP000593579">
    <property type="component" value="Unassembled WGS sequence"/>
</dbReference>
<feature type="region of interest" description="Disordered" evidence="1">
    <location>
        <begin position="58"/>
        <end position="93"/>
    </location>
</feature>
<gene>
    <name evidence="2" type="ORF">Gogos_018584</name>
</gene>
<dbReference type="AlphaFoldDB" id="A0A7J9BEH7"/>